<dbReference type="PANTHER" id="PTHR33365:SF4">
    <property type="entry name" value="CYCLOCHLOROTINE BIOSYNTHESIS PROTEIN O"/>
    <property type="match status" value="1"/>
</dbReference>
<dbReference type="InterPro" id="IPR021765">
    <property type="entry name" value="UstYa-like"/>
</dbReference>
<comment type="similarity">
    <text evidence="2">Belongs to the ustYa family.</text>
</comment>
<evidence type="ECO:0000313" key="3">
    <source>
        <dbReference type="EMBL" id="KAJ7029933.1"/>
    </source>
</evidence>
<evidence type="ECO:0000313" key="4">
    <source>
        <dbReference type="Proteomes" id="UP001218188"/>
    </source>
</evidence>
<gene>
    <name evidence="3" type="ORF">C8F04DRAFT_1264497</name>
</gene>
<dbReference type="AlphaFoldDB" id="A0AAD6WWG2"/>
<dbReference type="Proteomes" id="UP001218188">
    <property type="component" value="Unassembled WGS sequence"/>
</dbReference>
<evidence type="ECO:0000256" key="2">
    <source>
        <dbReference type="ARBA" id="ARBA00035112"/>
    </source>
</evidence>
<reference evidence="3" key="1">
    <citation type="submission" date="2023-03" db="EMBL/GenBank/DDBJ databases">
        <title>Massive genome expansion in bonnet fungi (Mycena s.s.) driven by repeated elements and novel gene families across ecological guilds.</title>
        <authorList>
            <consortium name="Lawrence Berkeley National Laboratory"/>
            <person name="Harder C.B."/>
            <person name="Miyauchi S."/>
            <person name="Viragh M."/>
            <person name="Kuo A."/>
            <person name="Thoen E."/>
            <person name="Andreopoulos B."/>
            <person name="Lu D."/>
            <person name="Skrede I."/>
            <person name="Drula E."/>
            <person name="Henrissat B."/>
            <person name="Morin E."/>
            <person name="Kohler A."/>
            <person name="Barry K."/>
            <person name="LaButti K."/>
            <person name="Morin E."/>
            <person name="Salamov A."/>
            <person name="Lipzen A."/>
            <person name="Mereny Z."/>
            <person name="Hegedus B."/>
            <person name="Baldrian P."/>
            <person name="Stursova M."/>
            <person name="Weitz H."/>
            <person name="Taylor A."/>
            <person name="Grigoriev I.V."/>
            <person name="Nagy L.G."/>
            <person name="Martin F."/>
            <person name="Kauserud H."/>
        </authorList>
    </citation>
    <scope>NUCLEOTIDE SEQUENCE</scope>
    <source>
        <strain evidence="3">CBHHK200</strain>
    </source>
</reference>
<accession>A0AAD6WWG2</accession>
<dbReference type="PANTHER" id="PTHR33365">
    <property type="entry name" value="YALI0B05434P"/>
    <property type="match status" value="1"/>
</dbReference>
<dbReference type="EMBL" id="JARJCM010000096">
    <property type="protein sequence ID" value="KAJ7029933.1"/>
    <property type="molecule type" value="Genomic_DNA"/>
</dbReference>
<organism evidence="3 4">
    <name type="scientific">Mycena alexandri</name>
    <dbReference type="NCBI Taxonomy" id="1745969"/>
    <lineage>
        <taxon>Eukaryota</taxon>
        <taxon>Fungi</taxon>
        <taxon>Dikarya</taxon>
        <taxon>Basidiomycota</taxon>
        <taxon>Agaricomycotina</taxon>
        <taxon>Agaricomycetes</taxon>
        <taxon>Agaricomycetidae</taxon>
        <taxon>Agaricales</taxon>
        <taxon>Marasmiineae</taxon>
        <taxon>Mycenaceae</taxon>
        <taxon>Mycena</taxon>
    </lineage>
</organism>
<dbReference type="Pfam" id="PF11807">
    <property type="entry name" value="UstYa"/>
    <property type="match status" value="1"/>
</dbReference>
<dbReference type="GO" id="GO:0043386">
    <property type="term" value="P:mycotoxin biosynthetic process"/>
    <property type="evidence" value="ECO:0007669"/>
    <property type="project" value="InterPro"/>
</dbReference>
<sequence>MRTKTVGYSFLPTADDTSGKDSDVAKGTSSGTHLVLCLSLLCNLVLLALLARQQPLSFPEAGYSPAQHVIQYKTVKFHRGTADDIPLFESAPSTEGDEAWRDLYVASIVKIPKSEAVKMINKTSSILHDQGSYITALDVFHQLHCLDMIRQQLELPSGTNYTRVGMRHVRHCVGAIRQSLMCYADTTPVVWQWSTELMRAEQRDDLLHTCRDFDQIQRWTREHNMGMGEIIPDLTPH</sequence>
<protein>
    <submittedName>
        <fullName evidence="3">Uncharacterized protein</fullName>
    </submittedName>
</protein>
<evidence type="ECO:0000256" key="1">
    <source>
        <dbReference type="ARBA" id="ARBA00004685"/>
    </source>
</evidence>
<comment type="caution">
    <text evidence="3">The sequence shown here is derived from an EMBL/GenBank/DDBJ whole genome shotgun (WGS) entry which is preliminary data.</text>
</comment>
<name>A0AAD6WWG2_9AGAR</name>
<keyword evidence="4" id="KW-1185">Reference proteome</keyword>
<comment type="pathway">
    <text evidence="1">Mycotoxin biosynthesis.</text>
</comment>
<proteinExistence type="inferred from homology"/>